<dbReference type="InterPro" id="IPR050855">
    <property type="entry name" value="NDM-1-like"/>
</dbReference>
<name>A1ZYY9_MICM2</name>
<evidence type="ECO:0000313" key="3">
    <source>
        <dbReference type="Proteomes" id="UP000004095"/>
    </source>
</evidence>
<sequence length="221" mass="24632">MREIASNVYQISVMPRQAINTYLIGDVLVDSGSRQSFKKIAKALKNRKISGHTLTHAHPDHQGSSKQVCETYKVPLWCGSKDAVAMETGDYTGFIPENAISNFVDKRFRGPEHPVDRRLEEGDEVAGFTVIDVPGHSPGHVAYWREKDGVLILGDVLRNMNYATTLAYLAEPPKVFTPDPAMNRKSILKIAELKPKLITFGHGAPLTNMDKLYRLVDRISS</sequence>
<dbReference type="Gene3D" id="3.60.15.10">
    <property type="entry name" value="Ribonuclease Z/Hydroxyacylglutathione hydrolase-like"/>
    <property type="match status" value="1"/>
</dbReference>
<dbReference type="SUPFAM" id="SSF56281">
    <property type="entry name" value="Metallo-hydrolase/oxidoreductase"/>
    <property type="match status" value="1"/>
</dbReference>
<dbReference type="eggNOG" id="COG0491">
    <property type="taxonomic scope" value="Bacteria"/>
</dbReference>
<dbReference type="Proteomes" id="UP000004095">
    <property type="component" value="Unassembled WGS sequence"/>
</dbReference>
<dbReference type="PANTHER" id="PTHR42951:SF17">
    <property type="entry name" value="METALLO-BETA-LACTAMASE DOMAIN-CONTAINING PROTEIN"/>
    <property type="match status" value="1"/>
</dbReference>
<accession>A1ZYY9</accession>
<comment type="caution">
    <text evidence="2">The sequence shown here is derived from an EMBL/GenBank/DDBJ whole genome shotgun (WGS) entry which is preliminary data.</text>
</comment>
<evidence type="ECO:0000313" key="2">
    <source>
        <dbReference type="EMBL" id="EAY24425.1"/>
    </source>
</evidence>
<organism evidence="2 3">
    <name type="scientific">Microscilla marina ATCC 23134</name>
    <dbReference type="NCBI Taxonomy" id="313606"/>
    <lineage>
        <taxon>Bacteria</taxon>
        <taxon>Pseudomonadati</taxon>
        <taxon>Bacteroidota</taxon>
        <taxon>Cytophagia</taxon>
        <taxon>Cytophagales</taxon>
        <taxon>Microscillaceae</taxon>
        <taxon>Microscilla</taxon>
    </lineage>
</organism>
<reference evidence="2 3" key="1">
    <citation type="submission" date="2007-01" db="EMBL/GenBank/DDBJ databases">
        <authorList>
            <person name="Haygood M."/>
            <person name="Podell S."/>
            <person name="Anderson C."/>
            <person name="Hopkinson B."/>
            <person name="Roe K."/>
            <person name="Barbeau K."/>
            <person name="Gaasterland T."/>
            <person name="Ferriera S."/>
            <person name="Johnson J."/>
            <person name="Kravitz S."/>
            <person name="Beeson K."/>
            <person name="Sutton G."/>
            <person name="Rogers Y.-H."/>
            <person name="Friedman R."/>
            <person name="Frazier M."/>
            <person name="Venter J.C."/>
        </authorList>
    </citation>
    <scope>NUCLEOTIDE SEQUENCE [LARGE SCALE GENOMIC DNA]</scope>
    <source>
        <strain evidence="2 3">ATCC 23134</strain>
    </source>
</reference>
<protein>
    <submittedName>
        <fullName evidence="2">Metallo-beta-lactamase family protein</fullName>
    </submittedName>
</protein>
<dbReference type="OrthoDB" id="9802248at2"/>
<evidence type="ECO:0000259" key="1">
    <source>
        <dbReference type="SMART" id="SM00849"/>
    </source>
</evidence>
<dbReference type="PANTHER" id="PTHR42951">
    <property type="entry name" value="METALLO-BETA-LACTAMASE DOMAIN-CONTAINING"/>
    <property type="match status" value="1"/>
</dbReference>
<dbReference type="CDD" id="cd07721">
    <property type="entry name" value="yflN-like_MBL-fold"/>
    <property type="match status" value="1"/>
</dbReference>
<dbReference type="Pfam" id="PF00753">
    <property type="entry name" value="Lactamase_B"/>
    <property type="match status" value="1"/>
</dbReference>
<feature type="domain" description="Metallo-beta-lactamase" evidence="1">
    <location>
        <begin position="18"/>
        <end position="202"/>
    </location>
</feature>
<keyword evidence="3" id="KW-1185">Reference proteome</keyword>
<gene>
    <name evidence="2" type="ORF">M23134_01765</name>
</gene>
<proteinExistence type="predicted"/>
<dbReference type="EMBL" id="AAWS01000070">
    <property type="protein sequence ID" value="EAY24425.1"/>
    <property type="molecule type" value="Genomic_DNA"/>
</dbReference>
<dbReference type="SMART" id="SM00849">
    <property type="entry name" value="Lactamase_B"/>
    <property type="match status" value="1"/>
</dbReference>
<dbReference type="RefSeq" id="WP_002704890.1">
    <property type="nucleotide sequence ID" value="NZ_AAWS01000070.1"/>
</dbReference>
<dbReference type="InterPro" id="IPR001279">
    <property type="entry name" value="Metallo-B-lactamas"/>
</dbReference>
<dbReference type="InterPro" id="IPR036866">
    <property type="entry name" value="RibonucZ/Hydroxyglut_hydro"/>
</dbReference>
<dbReference type="AlphaFoldDB" id="A1ZYY9"/>